<proteinExistence type="predicted"/>
<dbReference type="InterPro" id="IPR000210">
    <property type="entry name" value="BTB/POZ_dom"/>
</dbReference>
<gene>
    <name evidence="3" type="ORF">QBC34DRAFT_418776</name>
</gene>
<dbReference type="InterPro" id="IPR011333">
    <property type="entry name" value="SKP1/BTB/POZ_sf"/>
</dbReference>
<comment type="caution">
    <text evidence="3">The sequence shown here is derived from an EMBL/GenBank/DDBJ whole genome shotgun (WGS) entry which is preliminary data.</text>
</comment>
<organism evidence="3 4">
    <name type="scientific">Podospora aff. communis PSN243</name>
    <dbReference type="NCBI Taxonomy" id="3040156"/>
    <lineage>
        <taxon>Eukaryota</taxon>
        <taxon>Fungi</taxon>
        <taxon>Dikarya</taxon>
        <taxon>Ascomycota</taxon>
        <taxon>Pezizomycotina</taxon>
        <taxon>Sordariomycetes</taxon>
        <taxon>Sordariomycetidae</taxon>
        <taxon>Sordariales</taxon>
        <taxon>Podosporaceae</taxon>
        <taxon>Podospora</taxon>
    </lineage>
</organism>
<reference evidence="3" key="2">
    <citation type="submission" date="2023-05" db="EMBL/GenBank/DDBJ databases">
        <authorList>
            <consortium name="Lawrence Berkeley National Laboratory"/>
            <person name="Steindorff A."/>
            <person name="Hensen N."/>
            <person name="Bonometti L."/>
            <person name="Westerberg I."/>
            <person name="Brannstrom I.O."/>
            <person name="Guillou S."/>
            <person name="Cros-Aarteil S."/>
            <person name="Calhoun S."/>
            <person name="Haridas S."/>
            <person name="Kuo A."/>
            <person name="Mondo S."/>
            <person name="Pangilinan J."/>
            <person name="Riley R."/>
            <person name="Labutti K."/>
            <person name="Andreopoulos B."/>
            <person name="Lipzen A."/>
            <person name="Chen C."/>
            <person name="Yanf M."/>
            <person name="Daum C."/>
            <person name="Ng V."/>
            <person name="Clum A."/>
            <person name="Ohm R."/>
            <person name="Martin F."/>
            <person name="Silar P."/>
            <person name="Natvig D."/>
            <person name="Lalanne C."/>
            <person name="Gautier V."/>
            <person name="Ament-Velasquez S.L."/>
            <person name="Kruys A."/>
            <person name="Hutchinson M.I."/>
            <person name="Powell A.J."/>
            <person name="Barry K."/>
            <person name="Miller A.N."/>
            <person name="Grigoriev I.V."/>
            <person name="Debuchy R."/>
            <person name="Gladieux P."/>
            <person name="Thoren M.H."/>
            <person name="Johannesson H."/>
        </authorList>
    </citation>
    <scope>NUCLEOTIDE SEQUENCE</scope>
    <source>
        <strain evidence="3">PSN243</strain>
    </source>
</reference>
<reference evidence="3" key="1">
    <citation type="journal article" date="2023" name="Mol. Phylogenet. Evol.">
        <title>Genome-scale phylogeny and comparative genomics of the fungal order Sordariales.</title>
        <authorList>
            <person name="Hensen N."/>
            <person name="Bonometti L."/>
            <person name="Westerberg I."/>
            <person name="Brannstrom I.O."/>
            <person name="Guillou S."/>
            <person name="Cros-Aarteil S."/>
            <person name="Calhoun S."/>
            <person name="Haridas S."/>
            <person name="Kuo A."/>
            <person name="Mondo S."/>
            <person name="Pangilinan J."/>
            <person name="Riley R."/>
            <person name="LaButti K."/>
            <person name="Andreopoulos B."/>
            <person name="Lipzen A."/>
            <person name="Chen C."/>
            <person name="Yan M."/>
            <person name="Daum C."/>
            <person name="Ng V."/>
            <person name="Clum A."/>
            <person name="Steindorff A."/>
            <person name="Ohm R.A."/>
            <person name="Martin F."/>
            <person name="Silar P."/>
            <person name="Natvig D.O."/>
            <person name="Lalanne C."/>
            <person name="Gautier V."/>
            <person name="Ament-Velasquez S.L."/>
            <person name="Kruys A."/>
            <person name="Hutchinson M.I."/>
            <person name="Powell A.J."/>
            <person name="Barry K."/>
            <person name="Miller A.N."/>
            <person name="Grigoriev I.V."/>
            <person name="Debuchy R."/>
            <person name="Gladieux P."/>
            <person name="Hiltunen Thoren M."/>
            <person name="Johannesson H."/>
        </authorList>
    </citation>
    <scope>NUCLEOTIDE SEQUENCE</scope>
    <source>
        <strain evidence="3">PSN243</strain>
    </source>
</reference>
<protein>
    <recommendedName>
        <fullName evidence="2">BTB domain-containing protein</fullName>
    </recommendedName>
</protein>
<dbReference type="PANTHER" id="PTHR47843">
    <property type="entry name" value="BTB DOMAIN-CONTAINING PROTEIN-RELATED"/>
    <property type="match status" value="1"/>
</dbReference>
<dbReference type="Gene3D" id="3.30.710.10">
    <property type="entry name" value="Potassium Channel Kv1.1, Chain A"/>
    <property type="match status" value="1"/>
</dbReference>
<dbReference type="Proteomes" id="UP001321760">
    <property type="component" value="Unassembled WGS sequence"/>
</dbReference>
<feature type="compositionally biased region" description="Low complexity" evidence="1">
    <location>
        <begin position="192"/>
        <end position="203"/>
    </location>
</feature>
<dbReference type="CDD" id="cd18186">
    <property type="entry name" value="BTB_POZ_ZBTB_KLHL-like"/>
    <property type="match status" value="1"/>
</dbReference>
<evidence type="ECO:0000313" key="4">
    <source>
        <dbReference type="Proteomes" id="UP001321760"/>
    </source>
</evidence>
<name>A0AAV9G4N0_9PEZI</name>
<dbReference type="EMBL" id="MU866017">
    <property type="protein sequence ID" value="KAK4442423.1"/>
    <property type="molecule type" value="Genomic_DNA"/>
</dbReference>
<dbReference type="Pfam" id="PF00651">
    <property type="entry name" value="BTB"/>
    <property type="match status" value="1"/>
</dbReference>
<feature type="region of interest" description="Disordered" evidence="1">
    <location>
        <begin position="190"/>
        <end position="209"/>
    </location>
</feature>
<evidence type="ECO:0000256" key="1">
    <source>
        <dbReference type="SAM" id="MobiDB-lite"/>
    </source>
</evidence>
<evidence type="ECO:0000259" key="2">
    <source>
        <dbReference type="PROSITE" id="PS50097"/>
    </source>
</evidence>
<keyword evidence="4" id="KW-1185">Reference proteome</keyword>
<evidence type="ECO:0000313" key="3">
    <source>
        <dbReference type="EMBL" id="KAK4442423.1"/>
    </source>
</evidence>
<dbReference type="PROSITE" id="PS50097">
    <property type="entry name" value="BTB"/>
    <property type="match status" value="1"/>
</dbReference>
<dbReference type="SUPFAM" id="SSF54695">
    <property type="entry name" value="POZ domain"/>
    <property type="match status" value="1"/>
</dbReference>
<dbReference type="AlphaFoldDB" id="A0AAV9G4N0"/>
<feature type="region of interest" description="Disordered" evidence="1">
    <location>
        <begin position="233"/>
        <end position="255"/>
    </location>
</feature>
<sequence length="370" mass="40417">MSSLQQPNPSWEDFTTSPTFAITVGTNKKTFHVHSTLLASLSAPLSRLVNNRNFKESREAQITLEHVDEETFAYFMQYAYTFSYSVPAPPLKALAGLFGTGLAPKPDPAPASVTTATATTCNLPAPPRVTSLFGTIPSPAPTPGATTTWPVIGTLSTNPVTTSAATIPTSLFSHPPGLHTTTAATSTPSLFAQPRAPQPATTPSLNPTPPADPLWAKLSALFAEPSVFTFDDSVHRPKAPAHHSPSTAQTPNGKVPNPLVIHANLFLFANYYDITHLIDISFRRMGQALLKYYGDPVSFEQPWQMEHVVELITLCWEEDWPARLREAAILYVACRLEMLWENEQFRRLIQEKVELVTDLMAAVAGRLKGA</sequence>
<feature type="domain" description="BTB" evidence="2">
    <location>
        <begin position="18"/>
        <end position="88"/>
    </location>
</feature>
<accession>A0AAV9G4N0</accession>